<dbReference type="EMBL" id="VSZI01000001">
    <property type="protein sequence ID" value="TYR20445.1"/>
    <property type="molecule type" value="Genomic_DNA"/>
</dbReference>
<dbReference type="GO" id="GO:0003677">
    <property type="term" value="F:DNA binding"/>
    <property type="evidence" value="ECO:0007669"/>
    <property type="project" value="UniProtKB-KW"/>
</dbReference>
<proteinExistence type="predicted"/>
<dbReference type="AlphaFoldDB" id="A0A5D4FYW1"/>
<dbReference type="InterPro" id="IPR050109">
    <property type="entry name" value="HTH-type_TetR-like_transc_reg"/>
</dbReference>
<dbReference type="PANTHER" id="PTHR30328">
    <property type="entry name" value="TRANSCRIPTIONAL REPRESSOR"/>
    <property type="match status" value="1"/>
</dbReference>
<dbReference type="PANTHER" id="PTHR30328:SF54">
    <property type="entry name" value="HTH-TYPE TRANSCRIPTIONAL REPRESSOR SCO4008"/>
    <property type="match status" value="1"/>
</dbReference>
<dbReference type="SUPFAM" id="SSF48498">
    <property type="entry name" value="Tetracyclin repressor-like, C-terminal domain"/>
    <property type="match status" value="1"/>
</dbReference>
<keyword evidence="1" id="KW-0238">DNA-binding</keyword>
<dbReference type="InterPro" id="IPR036271">
    <property type="entry name" value="Tet_transcr_reg_TetR-rel_C_sf"/>
</dbReference>
<dbReference type="Gene3D" id="1.10.357.10">
    <property type="entry name" value="Tetracycline Repressor, domain 2"/>
    <property type="match status" value="1"/>
</dbReference>
<organism evidence="2 3">
    <name type="scientific">Corynebacterium urealyticum</name>
    <dbReference type="NCBI Taxonomy" id="43771"/>
    <lineage>
        <taxon>Bacteria</taxon>
        <taxon>Bacillati</taxon>
        <taxon>Actinomycetota</taxon>
        <taxon>Actinomycetes</taxon>
        <taxon>Mycobacteriales</taxon>
        <taxon>Corynebacteriaceae</taxon>
        <taxon>Corynebacterium</taxon>
    </lineage>
</organism>
<comment type="caution">
    <text evidence="2">The sequence shown here is derived from an EMBL/GenBank/DDBJ whole genome shotgun (WGS) entry which is preliminary data.</text>
</comment>
<dbReference type="InterPro" id="IPR041474">
    <property type="entry name" value="NicS_C"/>
</dbReference>
<accession>A0A5D4FYW1</accession>
<reference evidence="2 3" key="1">
    <citation type="submission" date="2019-08" db="EMBL/GenBank/DDBJ databases">
        <title>Draft genome of C. urealyticum strain VH4248.</title>
        <authorList>
            <person name="Navas J."/>
        </authorList>
    </citation>
    <scope>NUCLEOTIDE SEQUENCE [LARGE SCALE GENOMIC DNA]</scope>
    <source>
        <strain evidence="2 3">VH4248</strain>
    </source>
</reference>
<evidence type="ECO:0000313" key="3">
    <source>
        <dbReference type="Proteomes" id="UP000324726"/>
    </source>
</evidence>
<sequence length="256" mass="28419">MTDDSARHLPHSAHRYGLDPVDYARAMECALPIAVEYGTDIPKAQLVAIQRAGNLPAKHALLSNNQDLYEEALRYALATLWPAEPKKFEDDIASLTPVQAVRRLVRETLARAQRNPDSMRLVAAENLYNRADVPNRIDVLEQSPVILQIDRALLRGHDLGAFRTGVSAEDVYLLILGLSGFATLHRNTFYALYGMDVREAHNESGVTELACDAVVAFLTTPMRTNQDNSYTHSSPSEIVGESVAASLYDSEEIWQE</sequence>
<gene>
    <name evidence="2" type="ORF">FYJ87_05705</name>
</gene>
<evidence type="ECO:0000256" key="1">
    <source>
        <dbReference type="ARBA" id="ARBA00023125"/>
    </source>
</evidence>
<protein>
    <submittedName>
        <fullName evidence="2">Uncharacterized protein</fullName>
    </submittedName>
</protein>
<dbReference type="Proteomes" id="UP000324726">
    <property type="component" value="Unassembled WGS sequence"/>
</dbReference>
<dbReference type="RefSeq" id="WP_015381800.1">
    <property type="nucleotide sequence ID" value="NZ_CP065982.1"/>
</dbReference>
<name>A0A5D4FYW1_9CORY</name>
<dbReference type="Pfam" id="PF17938">
    <property type="entry name" value="TetR_C_29"/>
    <property type="match status" value="1"/>
</dbReference>
<evidence type="ECO:0000313" key="2">
    <source>
        <dbReference type="EMBL" id="TYR20445.1"/>
    </source>
</evidence>